<dbReference type="RefSeq" id="XP_038068829.1">
    <property type="nucleotide sequence ID" value="XM_038212901.1"/>
</dbReference>
<feature type="compositionally biased region" description="Low complexity" evidence="1">
    <location>
        <begin position="134"/>
        <end position="145"/>
    </location>
</feature>
<organism evidence="2 3">
    <name type="scientific">Patiria miniata</name>
    <name type="common">Bat star</name>
    <name type="synonym">Asterina miniata</name>
    <dbReference type="NCBI Taxonomy" id="46514"/>
    <lineage>
        <taxon>Eukaryota</taxon>
        <taxon>Metazoa</taxon>
        <taxon>Echinodermata</taxon>
        <taxon>Eleutherozoa</taxon>
        <taxon>Asterozoa</taxon>
        <taxon>Asteroidea</taxon>
        <taxon>Valvatacea</taxon>
        <taxon>Valvatida</taxon>
        <taxon>Asterinidae</taxon>
        <taxon>Patiria</taxon>
    </lineage>
</organism>
<evidence type="ECO:0000313" key="3">
    <source>
        <dbReference type="Proteomes" id="UP000887568"/>
    </source>
</evidence>
<dbReference type="OrthoDB" id="10071597at2759"/>
<dbReference type="OMA" id="RYKEMET"/>
<dbReference type="GeneID" id="119738155"/>
<feature type="region of interest" description="Disordered" evidence="1">
    <location>
        <begin position="206"/>
        <end position="244"/>
    </location>
</feature>
<keyword evidence="3" id="KW-1185">Reference proteome</keyword>
<sequence>MSNLTVNVPTGTRPAVARQTLQVALNRAVPAVTEDSDRPLYTYPSHHHHHPTTSRMPPNAATTTNEFGTRTPRSPMAREPAGTKIVNFGRNVELQPRGRFNVRGVGPDGFFPPVKLRTGATGVRFSTSAGSVRSTKSPQQTPSSPAMELAPARTPNKTATGAETESSGRGSDEWLTSARTENMAKKHMLQDRPANPYNTRAPRETFALKESSPSPSEKAFKSGAHLSGPGTGPPAHPRPSKDPAWVRSFKVKQRRHNRVKDILESKPAGLTVGSPVNMDSYW</sequence>
<feature type="region of interest" description="Disordered" evidence="1">
    <location>
        <begin position="125"/>
        <end position="174"/>
    </location>
</feature>
<evidence type="ECO:0000313" key="2">
    <source>
        <dbReference type="EnsemblMetazoa" id="XP_038068829.1"/>
    </source>
</evidence>
<reference evidence="2" key="1">
    <citation type="submission" date="2022-11" db="UniProtKB">
        <authorList>
            <consortium name="EnsemblMetazoa"/>
        </authorList>
    </citation>
    <scope>IDENTIFICATION</scope>
</reference>
<dbReference type="EnsemblMetazoa" id="XM_038212901.1">
    <property type="protein sequence ID" value="XP_038068829.1"/>
    <property type="gene ID" value="LOC119738155"/>
</dbReference>
<feature type="region of interest" description="Disordered" evidence="1">
    <location>
        <begin position="36"/>
        <end position="81"/>
    </location>
</feature>
<proteinExistence type="predicted"/>
<name>A0A914AZ87_PATMI</name>
<dbReference type="AlphaFoldDB" id="A0A914AZ87"/>
<dbReference type="Proteomes" id="UP000887568">
    <property type="component" value="Unplaced"/>
</dbReference>
<evidence type="ECO:0000256" key="1">
    <source>
        <dbReference type="SAM" id="MobiDB-lite"/>
    </source>
</evidence>
<feature type="compositionally biased region" description="Polar residues" evidence="1">
    <location>
        <begin position="60"/>
        <end position="72"/>
    </location>
</feature>
<feature type="compositionally biased region" description="Polar residues" evidence="1">
    <location>
        <begin position="155"/>
        <end position="169"/>
    </location>
</feature>
<accession>A0A914AZ87</accession>
<protein>
    <submittedName>
        <fullName evidence="2">Uncharacterized protein</fullName>
    </submittedName>
</protein>